<dbReference type="InParanoid" id="Q5JD81"/>
<organism evidence="1 2">
    <name type="scientific">Thermococcus kodakarensis (strain ATCC BAA-918 / JCM 12380 / KOD1)</name>
    <name type="common">Pyrococcus kodakaraensis (strain KOD1)</name>
    <dbReference type="NCBI Taxonomy" id="69014"/>
    <lineage>
        <taxon>Archaea</taxon>
        <taxon>Methanobacteriati</taxon>
        <taxon>Methanobacteriota</taxon>
        <taxon>Thermococci</taxon>
        <taxon>Thermococcales</taxon>
        <taxon>Thermococcaceae</taxon>
        <taxon>Thermococcus</taxon>
    </lineage>
</organism>
<evidence type="ECO:0000313" key="2">
    <source>
        <dbReference type="Proteomes" id="UP000000536"/>
    </source>
</evidence>
<name>Q5JD81_THEKO</name>
<dbReference type="eggNOG" id="arCOG07145">
    <property type="taxonomic scope" value="Archaea"/>
</dbReference>
<dbReference type="OrthoDB" id="102312at2157"/>
<dbReference type="RefSeq" id="WP_011249442.1">
    <property type="nucleotide sequence ID" value="NC_006624.1"/>
</dbReference>
<dbReference type="PATRIC" id="fig|69014.16.peg.478"/>
<dbReference type="EMBL" id="AP006878">
    <property type="protein sequence ID" value="BAD84676.1"/>
    <property type="molecule type" value="Genomic_DNA"/>
</dbReference>
<dbReference type="AlphaFoldDB" id="Q5JD81"/>
<gene>
    <name evidence="1" type="ordered locus">TK0487</name>
</gene>
<dbReference type="EnsemblBacteria" id="BAD84676">
    <property type="protein sequence ID" value="BAD84676"/>
    <property type="gene ID" value="TK0487"/>
</dbReference>
<dbReference type="HOGENOM" id="CLU_1237976_0_0_2"/>
<reference evidence="1 2" key="1">
    <citation type="journal article" date="2005" name="Genome Res.">
        <title>Complete genome sequence of the hyperthermophilic archaeon Thermococcus kodakaraensis KOD1 and comparison with Pyrococcus genomes.</title>
        <authorList>
            <person name="Fukui T."/>
            <person name="Atomi H."/>
            <person name="Kanai T."/>
            <person name="Matsumi R."/>
            <person name="Fujiwara S."/>
            <person name="Imanaka T."/>
        </authorList>
    </citation>
    <scope>NUCLEOTIDE SEQUENCE [LARGE SCALE GENOMIC DNA]</scope>
    <source>
        <strain evidence="2">ATCC BAA-918 / JCM 12380 / KOD1</strain>
    </source>
</reference>
<keyword evidence="2" id="KW-1185">Reference proteome</keyword>
<accession>Q5JD81</accession>
<protein>
    <submittedName>
        <fullName evidence="1">Uncharacterized protein</fullName>
    </submittedName>
</protein>
<sequence length="216" mass="25258">MWITIQGKHLTIKIDLDRYIPSPDPFFSIFTIDDHILVGACWKGKLEGDESDVYRVFENLLDACSCLLDPEHPHVRALTRFERKNAEEAGFRLKGDEVVVYRGVERNSIYYACSTGRIARIYYHNELLEFTDCPEYKGKHKGVVELSLKEFVEDVLKISREYLEKYASIIDRILIENEHNPGDDYEYLLNFYQEVKKMYEKPSCGSSSLSKKEHWA</sequence>
<dbReference type="STRING" id="69014.TK0487"/>
<dbReference type="Proteomes" id="UP000000536">
    <property type="component" value="Chromosome"/>
</dbReference>
<evidence type="ECO:0000313" key="1">
    <source>
        <dbReference type="EMBL" id="BAD84676.1"/>
    </source>
</evidence>
<dbReference type="PhylomeDB" id="Q5JD81"/>
<dbReference type="KEGG" id="tko:TK0487"/>
<dbReference type="GeneID" id="78446998"/>
<proteinExistence type="predicted"/>